<dbReference type="Pfam" id="PF01837">
    <property type="entry name" value="HcyBio"/>
    <property type="match status" value="1"/>
</dbReference>
<feature type="non-terminal residue" evidence="2">
    <location>
        <position position="87"/>
    </location>
</feature>
<accession>X1ITP5</accession>
<name>X1ITP5_9ZZZZ</name>
<evidence type="ECO:0000313" key="2">
    <source>
        <dbReference type="EMBL" id="GAH85082.1"/>
    </source>
</evidence>
<proteinExistence type="predicted"/>
<gene>
    <name evidence="2" type="ORF">S03H2_68621</name>
</gene>
<feature type="domain" description="Homocysteine biosynthesis enzyme sulfur-incorporation" evidence="1">
    <location>
        <begin position="1"/>
        <end position="85"/>
    </location>
</feature>
<evidence type="ECO:0000259" key="1">
    <source>
        <dbReference type="Pfam" id="PF01837"/>
    </source>
</evidence>
<comment type="caution">
    <text evidence="2">The sequence shown here is derived from an EMBL/GenBank/DDBJ whole genome shotgun (WGS) entry which is preliminary data.</text>
</comment>
<organism evidence="2">
    <name type="scientific">marine sediment metagenome</name>
    <dbReference type="NCBI Taxonomy" id="412755"/>
    <lineage>
        <taxon>unclassified sequences</taxon>
        <taxon>metagenomes</taxon>
        <taxon>ecological metagenomes</taxon>
    </lineage>
</organism>
<dbReference type="EMBL" id="BARU01045149">
    <property type="protein sequence ID" value="GAH85082.1"/>
    <property type="molecule type" value="Genomic_DNA"/>
</dbReference>
<sequence>MSSEYLVGTTMPGYGVTLTVGIGIPVPILNEEICRYTAIKDEDIWAQIVDYSSSYPLGKKESLGEVNYAQLKSGKILIKNRDVLTGS</sequence>
<dbReference type="AlphaFoldDB" id="X1ITP5"/>
<protein>
    <recommendedName>
        <fullName evidence="1">Homocysteine biosynthesis enzyme sulfur-incorporation domain-containing protein</fullName>
    </recommendedName>
</protein>
<dbReference type="InterPro" id="IPR002708">
    <property type="entry name" value="HcyBio"/>
</dbReference>
<reference evidence="2" key="1">
    <citation type="journal article" date="2014" name="Front. Microbiol.">
        <title>High frequency of phylogenetically diverse reductive dehalogenase-homologous genes in deep subseafloor sedimentary metagenomes.</title>
        <authorList>
            <person name="Kawai M."/>
            <person name="Futagami T."/>
            <person name="Toyoda A."/>
            <person name="Takaki Y."/>
            <person name="Nishi S."/>
            <person name="Hori S."/>
            <person name="Arai W."/>
            <person name="Tsubouchi T."/>
            <person name="Morono Y."/>
            <person name="Uchiyama I."/>
            <person name="Ito T."/>
            <person name="Fujiyama A."/>
            <person name="Inagaki F."/>
            <person name="Takami H."/>
        </authorList>
    </citation>
    <scope>NUCLEOTIDE SEQUENCE</scope>
    <source>
        <strain evidence="2">Expedition CK06-06</strain>
    </source>
</reference>